<organism evidence="8 9">
    <name type="scientific">Ceutorhynchus assimilis</name>
    <name type="common">cabbage seed weevil</name>
    <dbReference type="NCBI Taxonomy" id="467358"/>
    <lineage>
        <taxon>Eukaryota</taxon>
        <taxon>Metazoa</taxon>
        <taxon>Ecdysozoa</taxon>
        <taxon>Arthropoda</taxon>
        <taxon>Hexapoda</taxon>
        <taxon>Insecta</taxon>
        <taxon>Pterygota</taxon>
        <taxon>Neoptera</taxon>
        <taxon>Endopterygota</taxon>
        <taxon>Coleoptera</taxon>
        <taxon>Polyphaga</taxon>
        <taxon>Cucujiformia</taxon>
        <taxon>Curculionidae</taxon>
        <taxon>Ceutorhynchinae</taxon>
        <taxon>Ceutorhynchus</taxon>
    </lineage>
</organism>
<dbReference type="AlphaFoldDB" id="A0A9N9MT37"/>
<dbReference type="CDD" id="cd07061">
    <property type="entry name" value="HP_HAP_like"/>
    <property type="match status" value="1"/>
</dbReference>
<dbReference type="PANTHER" id="PTHR11567">
    <property type="entry name" value="ACID PHOSPHATASE-RELATED"/>
    <property type="match status" value="1"/>
</dbReference>
<keyword evidence="4" id="KW-0732">Signal</keyword>
<keyword evidence="7" id="KW-0325">Glycoprotein</keyword>
<evidence type="ECO:0000256" key="1">
    <source>
        <dbReference type="ARBA" id="ARBA00000032"/>
    </source>
</evidence>
<dbReference type="InterPro" id="IPR050645">
    <property type="entry name" value="Histidine_acid_phosphatase"/>
</dbReference>
<dbReference type="GO" id="GO:0003993">
    <property type="term" value="F:acid phosphatase activity"/>
    <property type="evidence" value="ECO:0007669"/>
    <property type="project" value="UniProtKB-EC"/>
</dbReference>
<dbReference type="InterPro" id="IPR029033">
    <property type="entry name" value="His_PPase_superfam"/>
</dbReference>
<proteinExistence type="inferred from homology"/>
<comment type="catalytic activity">
    <reaction evidence="1">
        <text>a phosphate monoester + H2O = an alcohol + phosphate</text>
        <dbReference type="Rhea" id="RHEA:15017"/>
        <dbReference type="ChEBI" id="CHEBI:15377"/>
        <dbReference type="ChEBI" id="CHEBI:30879"/>
        <dbReference type="ChEBI" id="CHEBI:43474"/>
        <dbReference type="ChEBI" id="CHEBI:67140"/>
        <dbReference type="EC" id="3.1.3.2"/>
    </reaction>
</comment>
<protein>
    <recommendedName>
        <fullName evidence="3">acid phosphatase</fullName>
        <ecNumber evidence="3">3.1.3.2</ecNumber>
    </recommendedName>
</protein>
<gene>
    <name evidence="8" type="ORF">CEUTPL_LOCUS7117</name>
</gene>
<accession>A0A9N9MT37</accession>
<dbReference type="EMBL" id="OU892279">
    <property type="protein sequence ID" value="CAG9766535.1"/>
    <property type="molecule type" value="Genomic_DNA"/>
</dbReference>
<dbReference type="EC" id="3.1.3.2" evidence="3"/>
<keyword evidence="5" id="KW-0378">Hydrolase</keyword>
<evidence type="ECO:0000313" key="9">
    <source>
        <dbReference type="Proteomes" id="UP001152799"/>
    </source>
</evidence>
<keyword evidence="9" id="KW-1185">Reference proteome</keyword>
<dbReference type="Proteomes" id="UP001152799">
    <property type="component" value="Chromosome 3"/>
</dbReference>
<dbReference type="Gene3D" id="3.40.50.1240">
    <property type="entry name" value="Phosphoglycerate mutase-like"/>
    <property type="match status" value="1"/>
</dbReference>
<reference evidence="8" key="1">
    <citation type="submission" date="2022-01" db="EMBL/GenBank/DDBJ databases">
        <authorList>
            <person name="King R."/>
        </authorList>
    </citation>
    <scope>NUCLEOTIDE SEQUENCE</scope>
</reference>
<evidence type="ECO:0000256" key="2">
    <source>
        <dbReference type="ARBA" id="ARBA00005375"/>
    </source>
</evidence>
<dbReference type="SUPFAM" id="SSF53254">
    <property type="entry name" value="Phosphoglycerate mutase-like"/>
    <property type="match status" value="1"/>
</dbReference>
<sequence length="383" mass="44357">MLSFGGLVAVVLIIAISDGFILNPNRHRPFRPNKESGLNLRAESSVVLTHVMFRHGNRTPELSELYPNDPWLNYSYYPYKHGQLTNVGKRREYSIGQALRERYDSFFGELYIPDLVDSRSTDRNRTKMSLLLTLGSLFQPKCGQVWYPGLNWQPVPYNYVPEKDDAVLYGIKCPNYEKMYDEVQNSPEVRSEYEKYSAIFAYISEHSGLNVTKFQDVYDLYFGLSTEEEYGLKLPEWTREVWPDIVNEISFKQYGIYTKTTGLRKIAAGYWIQKIINDSENKINSANNDTKIYLYSAHENNIGQLFATLDLFEYPHIPTYGSYVLFELHNINNTHGFKIYYQNYNGTTTPKLLKLPGCAEFCPLDEFKTLVAEYLPEDGFCGN</sequence>
<evidence type="ECO:0000256" key="4">
    <source>
        <dbReference type="ARBA" id="ARBA00022729"/>
    </source>
</evidence>
<dbReference type="PANTHER" id="PTHR11567:SF211">
    <property type="entry name" value="PROSTATIC ACID PHOSPHATASE"/>
    <property type="match status" value="1"/>
</dbReference>
<evidence type="ECO:0000256" key="7">
    <source>
        <dbReference type="ARBA" id="ARBA00023180"/>
    </source>
</evidence>
<name>A0A9N9MT37_9CUCU</name>
<evidence type="ECO:0000256" key="6">
    <source>
        <dbReference type="ARBA" id="ARBA00023157"/>
    </source>
</evidence>
<evidence type="ECO:0000256" key="3">
    <source>
        <dbReference type="ARBA" id="ARBA00012646"/>
    </source>
</evidence>
<evidence type="ECO:0000256" key="5">
    <source>
        <dbReference type="ARBA" id="ARBA00022801"/>
    </source>
</evidence>
<dbReference type="OrthoDB" id="10257284at2759"/>
<comment type="similarity">
    <text evidence="2">Belongs to the histidine acid phosphatase family.</text>
</comment>
<keyword evidence="6" id="KW-1015">Disulfide bond</keyword>
<dbReference type="InterPro" id="IPR000560">
    <property type="entry name" value="His_Pase_clade-2"/>
</dbReference>
<dbReference type="Pfam" id="PF00328">
    <property type="entry name" value="His_Phos_2"/>
    <property type="match status" value="1"/>
</dbReference>
<evidence type="ECO:0000313" key="8">
    <source>
        <dbReference type="EMBL" id="CAG9766535.1"/>
    </source>
</evidence>